<dbReference type="InterPro" id="IPR036249">
    <property type="entry name" value="Thioredoxin-like_sf"/>
</dbReference>
<sequence>MLYGLRHLHTGWHVDQAIPKEEERVVVIRFGQDGDTACMQTDEVLASVAEKLKNFAVIYLVDISKVADFNVIYELYDASTLMFFYRNKHIMVDFGTGNNNKIDWVLNDKQEFIDIVETAYSGARKGWGLVISHKDYSTKYRY</sequence>
<dbReference type="AlphaFoldDB" id="A0A7J7L6P6"/>
<evidence type="ECO:0000256" key="5">
    <source>
        <dbReference type="ARBA" id="ARBA00023242"/>
    </source>
</evidence>
<accession>A0A7J7L6P6</accession>
<keyword evidence="5 6" id="KW-0539">Nucleus</keyword>
<comment type="similarity">
    <text evidence="2 6">Belongs to the DIM1 family.</text>
</comment>
<organism evidence="7 8">
    <name type="scientific">Kingdonia uniflora</name>
    <dbReference type="NCBI Taxonomy" id="39325"/>
    <lineage>
        <taxon>Eukaryota</taxon>
        <taxon>Viridiplantae</taxon>
        <taxon>Streptophyta</taxon>
        <taxon>Embryophyta</taxon>
        <taxon>Tracheophyta</taxon>
        <taxon>Spermatophyta</taxon>
        <taxon>Magnoliopsida</taxon>
        <taxon>Ranunculales</taxon>
        <taxon>Circaeasteraceae</taxon>
        <taxon>Kingdonia</taxon>
    </lineage>
</organism>
<dbReference type="PANTHER" id="PTHR12052">
    <property type="entry name" value="THIOREDOXIN-LIKE PROTEN 4A, 4B"/>
    <property type="match status" value="1"/>
</dbReference>
<dbReference type="Gene3D" id="3.40.30.10">
    <property type="entry name" value="Glutaredoxin"/>
    <property type="match status" value="1"/>
</dbReference>
<evidence type="ECO:0000256" key="4">
    <source>
        <dbReference type="ARBA" id="ARBA00023187"/>
    </source>
</evidence>
<evidence type="ECO:0000256" key="3">
    <source>
        <dbReference type="ARBA" id="ARBA00022664"/>
    </source>
</evidence>
<dbReference type="PIRSF" id="PIRSF017199">
    <property type="entry name" value="mRNA_splic_U5"/>
    <property type="match status" value="1"/>
</dbReference>
<dbReference type="GO" id="GO:0005681">
    <property type="term" value="C:spliceosomal complex"/>
    <property type="evidence" value="ECO:0007669"/>
    <property type="project" value="TreeGrafter"/>
</dbReference>
<evidence type="ECO:0000256" key="2">
    <source>
        <dbReference type="ARBA" id="ARBA00008241"/>
    </source>
</evidence>
<protein>
    <recommendedName>
        <fullName evidence="9">Spliceosomal protein DIB1</fullName>
    </recommendedName>
</protein>
<dbReference type="SMART" id="SM01410">
    <property type="entry name" value="DIM1"/>
    <property type="match status" value="1"/>
</dbReference>
<dbReference type="InterPro" id="IPR004123">
    <property type="entry name" value="Dim1"/>
</dbReference>
<evidence type="ECO:0000256" key="1">
    <source>
        <dbReference type="ARBA" id="ARBA00004123"/>
    </source>
</evidence>
<keyword evidence="8" id="KW-1185">Reference proteome</keyword>
<dbReference type="PANTHER" id="PTHR12052:SF5">
    <property type="entry name" value="THIOREDOXIN-LIKE PROTEIN 4A"/>
    <property type="match status" value="1"/>
</dbReference>
<evidence type="ECO:0000256" key="6">
    <source>
        <dbReference type="PIRNR" id="PIRNR017199"/>
    </source>
</evidence>
<evidence type="ECO:0008006" key="9">
    <source>
        <dbReference type="Google" id="ProtNLM"/>
    </source>
</evidence>
<evidence type="ECO:0000313" key="8">
    <source>
        <dbReference type="Proteomes" id="UP000541444"/>
    </source>
</evidence>
<dbReference type="GO" id="GO:0005682">
    <property type="term" value="C:U5 snRNP"/>
    <property type="evidence" value="ECO:0007669"/>
    <property type="project" value="TreeGrafter"/>
</dbReference>
<dbReference type="FunFam" id="3.40.30.10:FF:000004">
    <property type="entry name" value="Spliceosomal protein DIB1"/>
    <property type="match status" value="1"/>
</dbReference>
<dbReference type="GO" id="GO:0046540">
    <property type="term" value="C:U4/U6 x U5 tri-snRNP complex"/>
    <property type="evidence" value="ECO:0007669"/>
    <property type="project" value="UniProtKB-UniRule"/>
</dbReference>
<proteinExistence type="inferred from homology"/>
<keyword evidence="3 6" id="KW-0507">mRNA processing</keyword>
<evidence type="ECO:0000313" key="7">
    <source>
        <dbReference type="EMBL" id="KAF6138209.1"/>
    </source>
</evidence>
<dbReference type="CDD" id="cd02954">
    <property type="entry name" value="DIM1"/>
    <property type="match status" value="1"/>
</dbReference>
<keyword evidence="4 6" id="KW-0508">mRNA splicing</keyword>
<dbReference type="GO" id="GO:0000398">
    <property type="term" value="P:mRNA splicing, via spliceosome"/>
    <property type="evidence" value="ECO:0007669"/>
    <property type="project" value="InterPro"/>
</dbReference>
<gene>
    <name evidence="7" type="ORF">GIB67_011049</name>
</gene>
<dbReference type="Pfam" id="PF02966">
    <property type="entry name" value="DIM1"/>
    <property type="match status" value="1"/>
</dbReference>
<name>A0A7J7L6P6_9MAGN</name>
<reference evidence="7 8" key="1">
    <citation type="journal article" date="2020" name="IScience">
        <title>Genome Sequencing of the Endangered Kingdonia uniflora (Circaeasteraceae, Ranunculales) Reveals Potential Mechanisms of Evolutionary Specialization.</title>
        <authorList>
            <person name="Sun Y."/>
            <person name="Deng T."/>
            <person name="Zhang A."/>
            <person name="Moore M.J."/>
            <person name="Landis J.B."/>
            <person name="Lin N."/>
            <person name="Zhang H."/>
            <person name="Zhang X."/>
            <person name="Huang J."/>
            <person name="Zhang X."/>
            <person name="Sun H."/>
            <person name="Wang H."/>
        </authorList>
    </citation>
    <scope>NUCLEOTIDE SEQUENCE [LARGE SCALE GENOMIC DNA]</scope>
    <source>
        <strain evidence="7">TB1705</strain>
        <tissue evidence="7">Leaf</tissue>
    </source>
</reference>
<comment type="subcellular location">
    <subcellularLocation>
        <location evidence="1 6">Nucleus</location>
    </subcellularLocation>
</comment>
<comment type="caution">
    <text evidence="7">The sequence shown here is derived from an EMBL/GenBank/DDBJ whole genome shotgun (WGS) entry which is preliminary data.</text>
</comment>
<dbReference type="SUPFAM" id="SSF52833">
    <property type="entry name" value="Thioredoxin-like"/>
    <property type="match status" value="1"/>
</dbReference>
<dbReference type="OrthoDB" id="147752at2759"/>
<dbReference type="Proteomes" id="UP000541444">
    <property type="component" value="Unassembled WGS sequence"/>
</dbReference>
<dbReference type="EMBL" id="JACGCM010002611">
    <property type="protein sequence ID" value="KAF6138209.1"/>
    <property type="molecule type" value="Genomic_DNA"/>
</dbReference>